<feature type="transmembrane region" description="Helical" evidence="2">
    <location>
        <begin position="94"/>
        <end position="113"/>
    </location>
</feature>
<feature type="transmembrane region" description="Helical" evidence="2">
    <location>
        <begin position="195"/>
        <end position="216"/>
    </location>
</feature>
<evidence type="ECO:0000313" key="5">
    <source>
        <dbReference type="Proteomes" id="UP000589036"/>
    </source>
</evidence>
<keyword evidence="2" id="KW-0812">Transmembrane</keyword>
<evidence type="ECO:0000313" key="4">
    <source>
        <dbReference type="EMBL" id="NYE45100.1"/>
    </source>
</evidence>
<protein>
    <submittedName>
        <fullName evidence="4">Quinol monooxygenase YgiN</fullName>
    </submittedName>
</protein>
<reference evidence="4 5" key="1">
    <citation type="submission" date="2020-07" db="EMBL/GenBank/DDBJ databases">
        <title>Sequencing the genomes of 1000 actinobacteria strains.</title>
        <authorList>
            <person name="Klenk H.-P."/>
        </authorList>
    </citation>
    <scope>NUCLEOTIDE SEQUENCE [LARGE SCALE GENOMIC DNA]</scope>
    <source>
        <strain evidence="4 5">CXB654</strain>
    </source>
</reference>
<dbReference type="Pfam" id="PF03992">
    <property type="entry name" value="ABM"/>
    <property type="match status" value="1"/>
</dbReference>
<dbReference type="InterPro" id="IPR011008">
    <property type="entry name" value="Dimeric_a/b-barrel"/>
</dbReference>
<keyword evidence="2" id="KW-0472">Membrane</keyword>
<dbReference type="SUPFAM" id="SSF54909">
    <property type="entry name" value="Dimeric alpha+beta barrel"/>
    <property type="match status" value="1"/>
</dbReference>
<evidence type="ECO:0000259" key="3">
    <source>
        <dbReference type="Pfam" id="PF03992"/>
    </source>
</evidence>
<dbReference type="AlphaFoldDB" id="A0A852TT15"/>
<keyword evidence="2" id="KW-1133">Transmembrane helix</keyword>
<keyword evidence="4" id="KW-0560">Oxidoreductase</keyword>
<feature type="transmembrane region" description="Helical" evidence="2">
    <location>
        <begin position="170"/>
        <end position="189"/>
    </location>
</feature>
<feature type="region of interest" description="Disordered" evidence="1">
    <location>
        <begin position="218"/>
        <end position="282"/>
    </location>
</feature>
<keyword evidence="4" id="KW-0503">Monooxygenase</keyword>
<feature type="domain" description="ABM" evidence="3">
    <location>
        <begin position="292"/>
        <end position="361"/>
    </location>
</feature>
<organism evidence="4 5">
    <name type="scientific">Spinactinospora alkalitolerans</name>
    <dbReference type="NCBI Taxonomy" id="687207"/>
    <lineage>
        <taxon>Bacteria</taxon>
        <taxon>Bacillati</taxon>
        <taxon>Actinomycetota</taxon>
        <taxon>Actinomycetes</taxon>
        <taxon>Streptosporangiales</taxon>
        <taxon>Nocardiopsidaceae</taxon>
        <taxon>Spinactinospora</taxon>
    </lineage>
</organism>
<dbReference type="InterPro" id="IPR007138">
    <property type="entry name" value="ABM_dom"/>
</dbReference>
<dbReference type="RefSeq" id="WP_179641385.1">
    <property type="nucleotide sequence ID" value="NZ_BAAAYY010000005.1"/>
</dbReference>
<dbReference type="Gene3D" id="3.30.70.100">
    <property type="match status" value="1"/>
</dbReference>
<name>A0A852TT15_9ACTN</name>
<feature type="compositionally biased region" description="Acidic residues" evidence="1">
    <location>
        <begin position="237"/>
        <end position="257"/>
    </location>
</feature>
<dbReference type="Proteomes" id="UP000589036">
    <property type="component" value="Unassembled WGS sequence"/>
</dbReference>
<evidence type="ECO:0000256" key="2">
    <source>
        <dbReference type="SAM" id="Phobius"/>
    </source>
</evidence>
<dbReference type="GO" id="GO:0004497">
    <property type="term" value="F:monooxygenase activity"/>
    <property type="evidence" value="ECO:0007669"/>
    <property type="project" value="UniProtKB-KW"/>
</dbReference>
<accession>A0A852TT15</accession>
<evidence type="ECO:0000256" key="1">
    <source>
        <dbReference type="SAM" id="MobiDB-lite"/>
    </source>
</evidence>
<sequence length="393" mass="42642">MVEVGLAFVCALVAWSATAALSARCYRNPQLYAGVWVASGVSVTIALSAAFPGALLDFSGVTFRIFQIGVGLLGPLLLGWGAVEYAVRSARARFGVRLAVLTLTIVPLVVLLIDRLRGRYSGSYPAAGDHYDVIPMFALGLVHAFAAGALIACAIVVLRRMRDRPRIARHELGVLGLAAGAVLLEVLVSRFGLGILGQLMLVGAVACLWTAGLRAADPPRERRGRRRGGRRARDPRDDDPEPDDGYDDDDRFDAEEDDVRRKRRGADRSADYDEPVAPPRPSQRLRGIITIYTLAEGQGDAFDDCADEVVDGVDRHEPDTLLFACHTVSSAPQQRIVYAIYRDQLAYEEHEQQPHVNDFVRRSAPYVVATNVIELALSGASATDGLAGMLMPH</sequence>
<keyword evidence="5" id="KW-1185">Reference proteome</keyword>
<feature type="transmembrane region" description="Helical" evidence="2">
    <location>
        <begin position="133"/>
        <end position="158"/>
    </location>
</feature>
<proteinExistence type="predicted"/>
<dbReference type="EMBL" id="JACCCC010000001">
    <property type="protein sequence ID" value="NYE45100.1"/>
    <property type="molecule type" value="Genomic_DNA"/>
</dbReference>
<feature type="transmembrane region" description="Helical" evidence="2">
    <location>
        <begin position="65"/>
        <end position="87"/>
    </location>
</feature>
<gene>
    <name evidence="4" type="ORF">HDA32_000220</name>
</gene>
<comment type="caution">
    <text evidence="4">The sequence shown here is derived from an EMBL/GenBank/DDBJ whole genome shotgun (WGS) entry which is preliminary data.</text>
</comment>